<dbReference type="EMBL" id="BGPR01002427">
    <property type="protein sequence ID" value="GBM73268.1"/>
    <property type="molecule type" value="Genomic_DNA"/>
</dbReference>
<accession>A0A4Y2I6F0</accession>
<evidence type="ECO:0000313" key="1">
    <source>
        <dbReference type="EMBL" id="GBM73268.1"/>
    </source>
</evidence>
<reference evidence="1 2" key="1">
    <citation type="journal article" date="2019" name="Sci. Rep.">
        <title>Orb-weaving spider Araneus ventricosus genome elucidates the spidroin gene catalogue.</title>
        <authorList>
            <person name="Kono N."/>
            <person name="Nakamura H."/>
            <person name="Ohtoshi R."/>
            <person name="Moran D.A.P."/>
            <person name="Shinohara A."/>
            <person name="Yoshida Y."/>
            <person name="Fujiwara M."/>
            <person name="Mori M."/>
            <person name="Tomita M."/>
            <person name="Arakawa K."/>
        </authorList>
    </citation>
    <scope>NUCLEOTIDE SEQUENCE [LARGE SCALE GENOMIC DNA]</scope>
</reference>
<gene>
    <name evidence="1" type="ORF">AVEN_158627_1</name>
</gene>
<evidence type="ECO:0000313" key="2">
    <source>
        <dbReference type="Proteomes" id="UP000499080"/>
    </source>
</evidence>
<dbReference type="AlphaFoldDB" id="A0A4Y2I6F0"/>
<proteinExistence type="predicted"/>
<name>A0A4Y2I6F0_ARAVE</name>
<protein>
    <submittedName>
        <fullName evidence="1">Uncharacterized protein</fullName>
    </submittedName>
</protein>
<comment type="caution">
    <text evidence="1">The sequence shown here is derived from an EMBL/GenBank/DDBJ whole genome shotgun (WGS) entry which is preliminary data.</text>
</comment>
<dbReference type="Proteomes" id="UP000499080">
    <property type="component" value="Unassembled WGS sequence"/>
</dbReference>
<keyword evidence="2" id="KW-1185">Reference proteome</keyword>
<organism evidence="1 2">
    <name type="scientific">Araneus ventricosus</name>
    <name type="common">Orbweaver spider</name>
    <name type="synonym">Epeira ventricosa</name>
    <dbReference type="NCBI Taxonomy" id="182803"/>
    <lineage>
        <taxon>Eukaryota</taxon>
        <taxon>Metazoa</taxon>
        <taxon>Ecdysozoa</taxon>
        <taxon>Arthropoda</taxon>
        <taxon>Chelicerata</taxon>
        <taxon>Arachnida</taxon>
        <taxon>Araneae</taxon>
        <taxon>Araneomorphae</taxon>
        <taxon>Entelegynae</taxon>
        <taxon>Araneoidea</taxon>
        <taxon>Araneidae</taxon>
        <taxon>Araneus</taxon>
    </lineage>
</organism>
<sequence>MEERINNFFSLATAYLEPTLKDLTWPNPSTEAVEELVPISIMPLNASSKNRGILKDRSRIWKIFGSKGSHPTSSPGIESSILSDSFIPQVSFILQIKIISGGLVNINSAPSSLRHRAHPVHSAFKLQNQRMFAEGFFSHRSVKCFKPLVT</sequence>